<evidence type="ECO:0000256" key="1">
    <source>
        <dbReference type="SAM" id="Phobius"/>
    </source>
</evidence>
<evidence type="ECO:0000313" key="2">
    <source>
        <dbReference type="EMBL" id="REE83702.1"/>
    </source>
</evidence>
<proteinExistence type="predicted"/>
<sequence length="126" mass="14609">MYLIFKRFLIELLLGILLAFSIHLTILNLNSLPLFDNSIITSYIVNMLLAFIIFTALYLVRDKFKNEIGFLFMGGSFLKFFIFFLVFLPVFKEDGSINKLEFASFFVPYTVCLVIETLGVIRLLKN</sequence>
<dbReference type="OrthoDB" id="1451982at2"/>
<dbReference type="AlphaFoldDB" id="A0A3D9S570"/>
<feature type="transmembrane region" description="Helical" evidence="1">
    <location>
        <begin position="38"/>
        <end position="59"/>
    </location>
</feature>
<evidence type="ECO:0000313" key="3">
    <source>
        <dbReference type="Proteomes" id="UP000256429"/>
    </source>
</evidence>
<dbReference type="RefSeq" id="WP_115878646.1">
    <property type="nucleotide sequence ID" value="NZ_QTTQ01000009.1"/>
</dbReference>
<dbReference type="EMBL" id="QTTQ01000009">
    <property type="protein sequence ID" value="REE83702.1"/>
    <property type="molecule type" value="Genomic_DNA"/>
</dbReference>
<comment type="caution">
    <text evidence="2">The sequence shown here is derived from an EMBL/GenBank/DDBJ whole genome shotgun (WGS) entry which is preliminary data.</text>
</comment>
<keyword evidence="1" id="KW-0812">Transmembrane</keyword>
<name>A0A3D9S570_9FLAO</name>
<reference evidence="2 3" key="1">
    <citation type="submission" date="2018-08" db="EMBL/GenBank/DDBJ databases">
        <title>Genomic Encyclopedia of Type Strains, Phase III (KMG-III): the genomes of soil and plant-associated and newly described type strains.</title>
        <authorList>
            <person name="Whitman W."/>
        </authorList>
    </citation>
    <scope>NUCLEOTIDE SEQUENCE [LARGE SCALE GENOMIC DNA]</scope>
    <source>
        <strain evidence="2 3">325-5</strain>
    </source>
</reference>
<keyword evidence="1" id="KW-0472">Membrane</keyword>
<keyword evidence="1" id="KW-1133">Transmembrane helix</keyword>
<feature type="transmembrane region" description="Helical" evidence="1">
    <location>
        <begin position="71"/>
        <end position="91"/>
    </location>
</feature>
<dbReference type="Proteomes" id="UP000256429">
    <property type="component" value="Unassembled WGS sequence"/>
</dbReference>
<accession>A0A3D9S570</accession>
<keyword evidence="3" id="KW-1185">Reference proteome</keyword>
<protein>
    <recommendedName>
        <fullName evidence="4">ATP synthase protein I</fullName>
    </recommendedName>
</protein>
<gene>
    <name evidence="2" type="ORF">BX611_0997</name>
</gene>
<organism evidence="2 3">
    <name type="scientific">Lutibacter oceani</name>
    <dbReference type="NCBI Taxonomy" id="1853311"/>
    <lineage>
        <taxon>Bacteria</taxon>
        <taxon>Pseudomonadati</taxon>
        <taxon>Bacteroidota</taxon>
        <taxon>Flavobacteriia</taxon>
        <taxon>Flavobacteriales</taxon>
        <taxon>Flavobacteriaceae</taxon>
        <taxon>Lutibacter</taxon>
    </lineage>
</organism>
<feature type="transmembrane region" description="Helical" evidence="1">
    <location>
        <begin position="12"/>
        <end position="32"/>
    </location>
</feature>
<feature type="transmembrane region" description="Helical" evidence="1">
    <location>
        <begin position="103"/>
        <end position="124"/>
    </location>
</feature>
<evidence type="ECO:0008006" key="4">
    <source>
        <dbReference type="Google" id="ProtNLM"/>
    </source>
</evidence>